<reference evidence="3" key="1">
    <citation type="submission" date="2017-10" db="EMBL/GenBank/DDBJ databases">
        <authorList>
            <person name="Frank J."/>
        </authorList>
    </citation>
    <scope>NUCLEOTIDE SEQUENCE [LARGE SCALE GENOMIC DNA]</scope>
</reference>
<dbReference type="InterPro" id="IPR017853">
    <property type="entry name" value="GH"/>
</dbReference>
<dbReference type="PANTHER" id="PTHR10357:SF216">
    <property type="entry name" value="MALTOOLIGOSYL TREHALOSE SYNTHASE-RELATED"/>
    <property type="match status" value="1"/>
</dbReference>
<dbReference type="GO" id="GO:0030980">
    <property type="term" value="P:alpha-glucan catabolic process"/>
    <property type="evidence" value="ECO:0007669"/>
    <property type="project" value="TreeGrafter"/>
</dbReference>
<accession>A0A2C9CCZ9</accession>
<dbReference type="Gene3D" id="3.20.20.80">
    <property type="entry name" value="Glycosidases"/>
    <property type="match status" value="3"/>
</dbReference>
<dbReference type="PANTHER" id="PTHR10357">
    <property type="entry name" value="ALPHA-AMYLASE FAMILY MEMBER"/>
    <property type="match status" value="1"/>
</dbReference>
<dbReference type="CDD" id="cd11336">
    <property type="entry name" value="AmyAc_MTSase"/>
    <property type="match status" value="1"/>
</dbReference>
<dbReference type="EMBL" id="LT934425">
    <property type="protein sequence ID" value="SOH03570.1"/>
    <property type="molecule type" value="Genomic_DNA"/>
</dbReference>
<proteinExistence type="predicted"/>
<dbReference type="GO" id="GO:0047470">
    <property type="term" value="F:(1,4)-alpha-D-glucan 1-alpha-D-glucosylmutase activity"/>
    <property type="evidence" value="ECO:0007669"/>
    <property type="project" value="TreeGrafter"/>
</dbReference>
<sequence>MIQAHFRTPRIPIATYRLQLNKHFTFHDAKEIVAYLHALGISDIYCSPYLKAREGSLHGYDIVDNHSLNPEIGTEQEMDELSRELEHYGMGHIFDLVPNHMGIADKENAWWMDVLENGMSSCYANFFDIDWDPIKDELKNKILLPVLGDQYGNVLDNQELTLTFENGSFFILYYHHKFPIRPQTYPEILKYRLEELEKTLPEENLHLTEFLSILTAIDHLPAYTETAEEKIRERRREKEVIKKRLHTLYNESTEIRNFIDKNVLLFNGQKGGTESFDLLDNLLDKQVYRLSHWRVATEEINYRRFFDISELAATRVEEPDVFRETHELVFRLIRQGKVTGLRVDHPDGLYCPPEYFKELQKNCYLLTFGGNGKNSKNNRASEDEQSEERAALTKQYHEILAREPHYKPFYIVGEKILGRSERIPEDWPIFGTTGYDFIATVNGIFVETKNAKEFDKIYSRFIKETIHFHEIVYEKKRLIMQVAMSSEINTLGHYLNRISEKNRHTRDFTLNSLTYAIIEVIACFPVYRTYIHSSEVNEPDKRYIEHAVSKARQKNPALNESIFFFLKDVLLNNYPGYFNEEGKKAWLNFTMKFQQITGPVMAKGVEDTVFYVYNRLISLNEVGGSPDWFGTSIEAFHGQNTERAKSWQHSMLATSTHDTKRSEDVRARINVLSEIPAKWRECLIKWSRNNKKHKYLAGDLAAPSKNEEYLFYQTLIGAWPFEPMDDSGYEIFKNRIKEYMLKASREAKENTSWINPNTVYEEALMHFIDNVMNRKQNNAFLHDFKKFQEEISHYGIYNSIAQTLLKITSPGVPDIYQGNEIWSFCLVDPDNRMPVDYGLRMSMLEELKEQETSGGIQALITNMMRNREKGLIKLYVTHKALTFRKENRELFETGNYTPLEAAGTKENNVCAYARNSNTKTAIVVAPRFMTQILSHPEELPFGKDVWEDTFLSLPFEDNAAGYQNIFTGEVAKTTIHNNAKGIFLSEIFTTFPVALMERIC</sequence>
<evidence type="ECO:0000313" key="2">
    <source>
        <dbReference type="EMBL" id="SOH03570.1"/>
    </source>
</evidence>
<dbReference type="NCBIfam" id="TIGR02401">
    <property type="entry name" value="trehalose_TreY"/>
    <property type="match status" value="1"/>
</dbReference>
<dbReference type="InterPro" id="IPR013797">
    <property type="entry name" value="Maltooligo_trehalose_synth_4"/>
</dbReference>
<dbReference type="Proteomes" id="UP000221734">
    <property type="component" value="Chromosome Kuenenia_stuttgartiensis_MBR1"/>
</dbReference>
<dbReference type="SUPFAM" id="SSF51445">
    <property type="entry name" value="(Trans)glycosidases"/>
    <property type="match status" value="1"/>
</dbReference>
<dbReference type="Gene3D" id="1.10.150.200">
    <property type="entry name" value="Maltooligosyl trehalose synthase, domain 3"/>
    <property type="match status" value="1"/>
</dbReference>
<dbReference type="AlphaFoldDB" id="A0A2C9CCZ9"/>
<dbReference type="SMART" id="SM00642">
    <property type="entry name" value="Aamy"/>
    <property type="match status" value="1"/>
</dbReference>
<feature type="domain" description="Glycosyl hydrolase family 13 catalytic" evidence="1">
    <location>
        <begin position="26"/>
        <end position="875"/>
    </location>
</feature>
<organism evidence="2 3">
    <name type="scientific">Kuenenia stuttgartiensis</name>
    <dbReference type="NCBI Taxonomy" id="174633"/>
    <lineage>
        <taxon>Bacteria</taxon>
        <taxon>Pseudomonadati</taxon>
        <taxon>Planctomycetota</taxon>
        <taxon>Candidatus Brocadiia</taxon>
        <taxon>Candidatus Brocadiales</taxon>
        <taxon>Candidatus Brocadiaceae</taxon>
        <taxon>Candidatus Kuenenia</taxon>
    </lineage>
</organism>
<dbReference type="KEGG" id="kst:KSMBR1_1067"/>
<protein>
    <recommendedName>
        <fullName evidence="1">Glycosyl hydrolase family 13 catalytic domain-containing protein</fullName>
    </recommendedName>
</protein>
<dbReference type="OrthoDB" id="9805159at2"/>
<evidence type="ECO:0000313" key="3">
    <source>
        <dbReference type="Proteomes" id="UP000221734"/>
    </source>
</evidence>
<dbReference type="InterPro" id="IPR012767">
    <property type="entry name" value="Trehalose_TreY"/>
</dbReference>
<dbReference type="Gene3D" id="3.30.1590.10">
    <property type="entry name" value="Maltooligosyl trehalose synthase, domain 2"/>
    <property type="match status" value="2"/>
</dbReference>
<dbReference type="GO" id="GO:0005992">
    <property type="term" value="P:trehalose biosynthetic process"/>
    <property type="evidence" value="ECO:0007669"/>
    <property type="project" value="TreeGrafter"/>
</dbReference>
<name>A0A2C9CCZ9_KUEST</name>
<dbReference type="InterPro" id="IPR006047">
    <property type="entry name" value="GH13_cat_dom"/>
</dbReference>
<keyword evidence="3" id="KW-1185">Reference proteome</keyword>
<gene>
    <name evidence="2" type="primary">treY</name>
    <name evidence="2" type="ORF">KSMBR1_1067</name>
</gene>
<dbReference type="RefSeq" id="WP_099324384.1">
    <property type="nucleotide sequence ID" value="NZ_LT934425.1"/>
</dbReference>
<dbReference type="Gene3D" id="1.10.10.470">
    <property type="entry name" value="Maltooligosyl trehalose synthase, domain 4"/>
    <property type="match status" value="1"/>
</dbReference>
<evidence type="ECO:0000259" key="1">
    <source>
        <dbReference type="SMART" id="SM00642"/>
    </source>
</evidence>
<dbReference type="Pfam" id="PF00128">
    <property type="entry name" value="Alpha-amylase"/>
    <property type="match status" value="1"/>
</dbReference>